<evidence type="ECO:0000256" key="1">
    <source>
        <dbReference type="SAM" id="Phobius"/>
    </source>
</evidence>
<keyword evidence="1" id="KW-1133">Transmembrane helix</keyword>
<evidence type="ECO:0000313" key="2">
    <source>
        <dbReference type="EMBL" id="PHN97171.1"/>
    </source>
</evidence>
<keyword evidence="1" id="KW-0812">Transmembrane</keyword>
<evidence type="ECO:0000313" key="3">
    <source>
        <dbReference type="Proteomes" id="UP000222163"/>
    </source>
</evidence>
<comment type="caution">
    <text evidence="2">The sequence shown here is derived from an EMBL/GenBank/DDBJ whole genome shotgun (WGS) entry which is preliminary data.</text>
</comment>
<organism evidence="2 3">
    <name type="scientific">Tenacibaculum discolor</name>
    <dbReference type="NCBI Taxonomy" id="361581"/>
    <lineage>
        <taxon>Bacteria</taxon>
        <taxon>Pseudomonadati</taxon>
        <taxon>Bacteroidota</taxon>
        <taxon>Flavobacteriia</taxon>
        <taxon>Flavobacteriales</taxon>
        <taxon>Flavobacteriaceae</taxon>
        <taxon>Tenacibaculum</taxon>
    </lineage>
</organism>
<keyword evidence="1" id="KW-0472">Membrane</keyword>
<dbReference type="EMBL" id="PDUU01000009">
    <property type="protein sequence ID" value="PHN97171.1"/>
    <property type="molecule type" value="Genomic_DNA"/>
</dbReference>
<reference evidence="2 3" key="1">
    <citation type="journal article" date="2016" name="Nat. Commun.">
        <title>Microbial interactions lead to rapid micro-scale successions on model marine particles.</title>
        <authorList>
            <person name="Datta M.S."/>
            <person name="Sliwerska E."/>
            <person name="Gore J."/>
            <person name="Polz M.F."/>
            <person name="Cordero O.X."/>
        </authorList>
    </citation>
    <scope>NUCLEOTIDE SEQUENCE [LARGE SCALE GENOMIC DNA]</scope>
    <source>
        <strain evidence="2 3">4G03</strain>
    </source>
</reference>
<proteinExistence type="predicted"/>
<dbReference type="AlphaFoldDB" id="A0A2G1BSX2"/>
<protein>
    <submittedName>
        <fullName evidence="2">Uncharacterized protein</fullName>
    </submittedName>
</protein>
<sequence>MVNIQDKGLLIKILKKMKSTIIKTVFVLFIGAGLAFTIKQSKLIDPIKTAAVFQGYDEYGYTFSFEDEEGDEDVITFETISEKILKIYNLKDDKFVEQKFEITYDYKVSDDEIETPVLQSIKKIE</sequence>
<accession>A0A2G1BSX2</accession>
<dbReference type="Proteomes" id="UP000222163">
    <property type="component" value="Unassembled WGS sequence"/>
</dbReference>
<gene>
    <name evidence="2" type="ORF">CSC81_12240</name>
</gene>
<feature type="transmembrane region" description="Helical" evidence="1">
    <location>
        <begin position="21"/>
        <end position="38"/>
    </location>
</feature>
<name>A0A2G1BSX2_9FLAO</name>